<dbReference type="Gene3D" id="3.10.20.310">
    <property type="entry name" value="membrane protein fhac"/>
    <property type="match status" value="5"/>
</dbReference>
<gene>
    <name evidence="11" type="ORF">C8D82_11098</name>
</gene>
<keyword evidence="2" id="KW-1134">Transmembrane beta strand</keyword>
<keyword evidence="6" id="KW-0472">Membrane</keyword>
<dbReference type="PANTHER" id="PTHR12815">
    <property type="entry name" value="SORTING AND ASSEMBLY MACHINERY SAMM50 PROTEIN FAMILY MEMBER"/>
    <property type="match status" value="1"/>
</dbReference>
<evidence type="ECO:0000313" key="11">
    <source>
        <dbReference type="EMBL" id="PVY42789.1"/>
    </source>
</evidence>
<comment type="subcellular location">
    <subcellularLocation>
        <location evidence="1">Membrane</location>
    </subcellularLocation>
</comment>
<feature type="chain" id="PRO_5015680049" description="Outer membrane protein assembly factor BamA" evidence="9">
    <location>
        <begin position="24"/>
        <end position="774"/>
    </location>
</feature>
<evidence type="ECO:0000256" key="7">
    <source>
        <dbReference type="ARBA" id="ARBA00023237"/>
    </source>
</evidence>
<dbReference type="InterPro" id="IPR010827">
    <property type="entry name" value="BamA/TamA_POTRA"/>
</dbReference>
<dbReference type="NCBIfam" id="TIGR03303">
    <property type="entry name" value="OM_YaeT"/>
    <property type="match status" value="1"/>
</dbReference>
<dbReference type="InterPro" id="IPR000184">
    <property type="entry name" value="Bac_surfAg_D15"/>
</dbReference>
<evidence type="ECO:0000256" key="2">
    <source>
        <dbReference type="ARBA" id="ARBA00022452"/>
    </source>
</evidence>
<dbReference type="RefSeq" id="WP_116883700.1">
    <property type="nucleotide sequence ID" value="NZ_CABMMC010000015.1"/>
</dbReference>
<dbReference type="PIRSF" id="PIRSF006076">
    <property type="entry name" value="OM_assembly_OMP85"/>
    <property type="match status" value="1"/>
</dbReference>
<organism evidence="11 12">
    <name type="scientific">Victivallis vadensis</name>
    <dbReference type="NCBI Taxonomy" id="172901"/>
    <lineage>
        <taxon>Bacteria</taxon>
        <taxon>Pseudomonadati</taxon>
        <taxon>Lentisphaerota</taxon>
        <taxon>Lentisphaeria</taxon>
        <taxon>Victivallales</taxon>
        <taxon>Victivallaceae</taxon>
        <taxon>Victivallis</taxon>
    </lineage>
</organism>
<evidence type="ECO:0000313" key="12">
    <source>
        <dbReference type="Proteomes" id="UP000245959"/>
    </source>
</evidence>
<evidence type="ECO:0000256" key="5">
    <source>
        <dbReference type="ARBA" id="ARBA00022737"/>
    </source>
</evidence>
<dbReference type="Pfam" id="PF01103">
    <property type="entry name" value="Omp85"/>
    <property type="match status" value="1"/>
</dbReference>
<feature type="domain" description="POTRA" evidence="10">
    <location>
        <begin position="276"/>
        <end position="354"/>
    </location>
</feature>
<dbReference type="AlphaFoldDB" id="A0A2U1B293"/>
<evidence type="ECO:0000256" key="8">
    <source>
        <dbReference type="NCBIfam" id="TIGR03303"/>
    </source>
</evidence>
<keyword evidence="7" id="KW-0998">Cell outer membrane</keyword>
<dbReference type="Proteomes" id="UP000245959">
    <property type="component" value="Unassembled WGS sequence"/>
</dbReference>
<comment type="caution">
    <text evidence="11">The sequence shown here is derived from an EMBL/GenBank/DDBJ whole genome shotgun (WGS) entry which is preliminary data.</text>
</comment>
<evidence type="ECO:0000256" key="9">
    <source>
        <dbReference type="SAM" id="SignalP"/>
    </source>
</evidence>
<dbReference type="GeneID" id="78295012"/>
<accession>A0A2U1B293</accession>
<evidence type="ECO:0000256" key="3">
    <source>
        <dbReference type="ARBA" id="ARBA00022692"/>
    </source>
</evidence>
<dbReference type="GO" id="GO:0071709">
    <property type="term" value="P:membrane assembly"/>
    <property type="evidence" value="ECO:0007669"/>
    <property type="project" value="InterPro"/>
</dbReference>
<feature type="domain" description="POTRA" evidence="10">
    <location>
        <begin position="24"/>
        <end position="96"/>
    </location>
</feature>
<dbReference type="GO" id="GO:0009279">
    <property type="term" value="C:cell outer membrane"/>
    <property type="evidence" value="ECO:0007669"/>
    <property type="project" value="UniProtKB-UniRule"/>
</dbReference>
<feature type="domain" description="POTRA" evidence="10">
    <location>
        <begin position="99"/>
        <end position="176"/>
    </location>
</feature>
<evidence type="ECO:0000256" key="1">
    <source>
        <dbReference type="ARBA" id="ARBA00004370"/>
    </source>
</evidence>
<keyword evidence="12" id="KW-1185">Reference proteome</keyword>
<keyword evidence="4 9" id="KW-0732">Signal</keyword>
<keyword evidence="3" id="KW-0812">Transmembrane</keyword>
<evidence type="ECO:0000259" key="10">
    <source>
        <dbReference type="PROSITE" id="PS51779"/>
    </source>
</evidence>
<protein>
    <recommendedName>
        <fullName evidence="8">Outer membrane protein assembly factor BamA</fullName>
    </recommendedName>
</protein>
<dbReference type="InterPro" id="IPR034746">
    <property type="entry name" value="POTRA"/>
</dbReference>
<dbReference type="OrthoDB" id="9776356at2"/>
<dbReference type="PROSITE" id="PS51779">
    <property type="entry name" value="POTRA"/>
    <property type="match status" value="4"/>
</dbReference>
<evidence type="ECO:0000256" key="4">
    <source>
        <dbReference type="ARBA" id="ARBA00022729"/>
    </source>
</evidence>
<name>A0A2U1B293_9BACT</name>
<reference evidence="11 12" key="1">
    <citation type="submission" date="2018-04" db="EMBL/GenBank/DDBJ databases">
        <title>Genomic Encyclopedia of Type Strains, Phase IV (KMG-IV): sequencing the most valuable type-strain genomes for metagenomic binning, comparative biology and taxonomic classification.</title>
        <authorList>
            <person name="Goeker M."/>
        </authorList>
    </citation>
    <scope>NUCLEOTIDE SEQUENCE [LARGE SCALE GENOMIC DNA]</scope>
    <source>
        <strain evidence="11 12">DSM 14823</strain>
    </source>
</reference>
<evidence type="ECO:0000256" key="6">
    <source>
        <dbReference type="ARBA" id="ARBA00023136"/>
    </source>
</evidence>
<proteinExistence type="predicted"/>
<dbReference type="InterPro" id="IPR023707">
    <property type="entry name" value="OM_assembly_BamA"/>
</dbReference>
<dbReference type="InterPro" id="IPR039910">
    <property type="entry name" value="D15-like"/>
</dbReference>
<dbReference type="Pfam" id="PF07244">
    <property type="entry name" value="POTRA"/>
    <property type="match status" value="5"/>
</dbReference>
<feature type="signal peptide" evidence="9">
    <location>
        <begin position="1"/>
        <end position="23"/>
    </location>
</feature>
<feature type="domain" description="POTRA" evidence="10">
    <location>
        <begin position="357"/>
        <end position="430"/>
    </location>
</feature>
<keyword evidence="5" id="KW-0677">Repeat</keyword>
<sequence length="774" mass="87813">MNCIKLWGRAAVTLILTAASAFAAKVSDVKFDQQGIQQLPAEQLRFNIQLRPGAEFKQEILDEDVKRLFNTGNFADVVSEVKRLPDDQVEVTFKLRLKPRVTRVLFQGNAKFSTPELAKEISVMDGALLNDRDLRESAQKLRKFYADKGYLQATVSPVIENDGKDQVKITFQIAEHLKQKVNDVNFEGATVFSQWDLRHAIANQYSYLNWVPFLNDYLNRGLLNKQELEMDKARLRDKYHDAGYLDFKVEDIKLTPDPEDPEYVNVDFKLSEGEPYKVGKVSVSGSTVYTAEELLPLILLSAGEVFSQALEQQSVRNIASRYDVLGYADVTVRPVRSEDYEKHLVDIDFEIVEGRKYTVRDTPVIGNTDTKTKVILREMAIQPGDPVDRNRIEASKQRLMGMGYFEKVEIAAVGADALNEKDVQIRVQEKEGRYNFRVGAGASDVNSLFGMAELSTDNFDIMNPGNWFYGGGQRLRLQGIVGIENNGFNIDFVEPWLFDLPLRFELSGYMNMVEYDHWNEERIGVRTSLSRRVFDDFTQISIGYKFEHVNVNRISNRLKEYMRTNDLDGGQWVSQPSIMIGRDTRDNLMDPTSGYNLNFFGSITPKALGSSNDYYRLEGKGSYYYSFFDKAIVAMVGGKIGTVASFDRDDDVPIFERYFMGGSDSIRGFEYRTVSPKYDGESIGGQTMLLLTAEVTHPIWGPVRGAAFVDAGNAWRNSYSMGFSKMNVGVGYGLRIRLPVINAPIRLDLAYPVVNNVDDEPSRLRFHFNVGFTF</sequence>
<dbReference type="EMBL" id="QEKH01000010">
    <property type="protein sequence ID" value="PVY42789.1"/>
    <property type="molecule type" value="Genomic_DNA"/>
</dbReference>
<dbReference type="PANTHER" id="PTHR12815:SF47">
    <property type="entry name" value="TRANSLOCATION AND ASSEMBLY MODULE SUBUNIT TAMA"/>
    <property type="match status" value="1"/>
</dbReference>
<dbReference type="Gene3D" id="2.40.160.50">
    <property type="entry name" value="membrane protein fhac: a member of the omp85/tpsb transporter family"/>
    <property type="match status" value="1"/>
</dbReference>